<reference evidence="1" key="2">
    <citation type="journal article" date="2020" name="Nat. Commun.">
        <title>Large-scale genome sequencing of mycorrhizal fungi provides insights into the early evolution of symbiotic traits.</title>
        <authorList>
            <person name="Miyauchi S."/>
            <person name="Kiss E."/>
            <person name="Kuo A."/>
            <person name="Drula E."/>
            <person name="Kohler A."/>
            <person name="Sanchez-Garcia M."/>
            <person name="Morin E."/>
            <person name="Andreopoulos B."/>
            <person name="Barry K.W."/>
            <person name="Bonito G."/>
            <person name="Buee M."/>
            <person name="Carver A."/>
            <person name="Chen C."/>
            <person name="Cichocki N."/>
            <person name="Clum A."/>
            <person name="Culley D."/>
            <person name="Crous P.W."/>
            <person name="Fauchery L."/>
            <person name="Girlanda M."/>
            <person name="Hayes R.D."/>
            <person name="Keri Z."/>
            <person name="LaButti K."/>
            <person name="Lipzen A."/>
            <person name="Lombard V."/>
            <person name="Magnuson J."/>
            <person name="Maillard F."/>
            <person name="Murat C."/>
            <person name="Nolan M."/>
            <person name="Ohm R.A."/>
            <person name="Pangilinan J."/>
            <person name="Pereira M.F."/>
            <person name="Perotto S."/>
            <person name="Peter M."/>
            <person name="Pfister S."/>
            <person name="Riley R."/>
            <person name="Sitrit Y."/>
            <person name="Stielow J.B."/>
            <person name="Szollosi G."/>
            <person name="Zifcakova L."/>
            <person name="Stursova M."/>
            <person name="Spatafora J.W."/>
            <person name="Tedersoo L."/>
            <person name="Vaario L.M."/>
            <person name="Yamada A."/>
            <person name="Yan M."/>
            <person name="Wang P."/>
            <person name="Xu J."/>
            <person name="Bruns T."/>
            <person name="Baldrian P."/>
            <person name="Vilgalys R."/>
            <person name="Dunand C."/>
            <person name="Henrissat B."/>
            <person name="Grigoriev I.V."/>
            <person name="Hibbett D."/>
            <person name="Nagy L.G."/>
            <person name="Martin F.M."/>
        </authorList>
    </citation>
    <scope>NUCLEOTIDE SEQUENCE</scope>
    <source>
        <strain evidence="1">P2</strain>
    </source>
</reference>
<evidence type="ECO:0000313" key="2">
    <source>
        <dbReference type="Proteomes" id="UP000886501"/>
    </source>
</evidence>
<accession>A0ACB6ZDZ9</accession>
<gene>
    <name evidence="1" type="ORF">BDM02DRAFT_3097477</name>
</gene>
<name>A0ACB6ZDZ9_THEGA</name>
<reference evidence="1" key="1">
    <citation type="submission" date="2019-10" db="EMBL/GenBank/DDBJ databases">
        <authorList>
            <consortium name="DOE Joint Genome Institute"/>
            <person name="Kuo A."/>
            <person name="Miyauchi S."/>
            <person name="Kiss E."/>
            <person name="Drula E."/>
            <person name="Kohler A."/>
            <person name="Sanchez-Garcia M."/>
            <person name="Andreopoulos B."/>
            <person name="Barry K.W."/>
            <person name="Bonito G."/>
            <person name="Buee M."/>
            <person name="Carver A."/>
            <person name="Chen C."/>
            <person name="Cichocki N."/>
            <person name="Clum A."/>
            <person name="Culley D."/>
            <person name="Crous P.W."/>
            <person name="Fauchery L."/>
            <person name="Girlanda M."/>
            <person name="Hayes R."/>
            <person name="Keri Z."/>
            <person name="Labutti K."/>
            <person name="Lipzen A."/>
            <person name="Lombard V."/>
            <person name="Magnuson J."/>
            <person name="Maillard F."/>
            <person name="Morin E."/>
            <person name="Murat C."/>
            <person name="Nolan M."/>
            <person name="Ohm R."/>
            <person name="Pangilinan J."/>
            <person name="Pereira M."/>
            <person name="Perotto S."/>
            <person name="Peter M."/>
            <person name="Riley R."/>
            <person name="Sitrit Y."/>
            <person name="Stielow B."/>
            <person name="Szollosi G."/>
            <person name="Zifcakova L."/>
            <person name="Stursova M."/>
            <person name="Spatafora J.W."/>
            <person name="Tedersoo L."/>
            <person name="Vaario L.-M."/>
            <person name="Yamada A."/>
            <person name="Yan M."/>
            <person name="Wang P."/>
            <person name="Xu J."/>
            <person name="Bruns T."/>
            <person name="Baldrian P."/>
            <person name="Vilgalys R."/>
            <person name="Henrissat B."/>
            <person name="Grigoriev I.V."/>
            <person name="Hibbett D."/>
            <person name="Nagy L.G."/>
            <person name="Martin F.M."/>
        </authorList>
    </citation>
    <scope>NUCLEOTIDE SEQUENCE</scope>
    <source>
        <strain evidence="1">P2</strain>
    </source>
</reference>
<evidence type="ECO:0000313" key="1">
    <source>
        <dbReference type="EMBL" id="KAF9647824.1"/>
    </source>
</evidence>
<proteinExistence type="predicted"/>
<organism evidence="1 2">
    <name type="scientific">Thelephora ganbajun</name>
    <name type="common">Ganba fungus</name>
    <dbReference type="NCBI Taxonomy" id="370292"/>
    <lineage>
        <taxon>Eukaryota</taxon>
        <taxon>Fungi</taxon>
        <taxon>Dikarya</taxon>
        <taxon>Basidiomycota</taxon>
        <taxon>Agaricomycotina</taxon>
        <taxon>Agaricomycetes</taxon>
        <taxon>Thelephorales</taxon>
        <taxon>Thelephoraceae</taxon>
        <taxon>Thelephora</taxon>
    </lineage>
</organism>
<dbReference type="EMBL" id="MU118025">
    <property type="protein sequence ID" value="KAF9647824.1"/>
    <property type="molecule type" value="Genomic_DNA"/>
</dbReference>
<comment type="caution">
    <text evidence="1">The sequence shown here is derived from an EMBL/GenBank/DDBJ whole genome shotgun (WGS) entry which is preliminary data.</text>
</comment>
<sequence length="222" mass="24910">MQTGEQLRQLFALLLLSCTPARPVQLWDDFRQHICDDLRAHLRSSGWQIPQDDDVFDYGLWLLNTILLRHGKDLASVQLPLPTRDWSGQAGNALIGEQLNYDRNQERVSAEQRIPRLNAEQQHAHDRIISSVETRTGQVFFLNGPGGTGKTFVYNTVCNTIRSKGWVVLCVASSGIAALLLRGGHTAHSMFKIPLRPDNTSYCPIAKQGNLTDLIRATRLII</sequence>
<keyword evidence="2" id="KW-1185">Reference proteome</keyword>
<feature type="non-terminal residue" evidence="1">
    <location>
        <position position="222"/>
    </location>
</feature>
<dbReference type="Proteomes" id="UP000886501">
    <property type="component" value="Unassembled WGS sequence"/>
</dbReference>
<protein>
    <submittedName>
        <fullName evidence="1">Uncharacterized protein</fullName>
    </submittedName>
</protein>